<sequence length="473" mass="51354">MVGVVKLVTGAMVGILGLVATWWALDLAMWTAAKDFREDCREQFQAFNVTSPECDKILRQSLRPPPTWRDYFKTNIPKVQYYRVHGSPSHDELGASEPIATQYGDTVMCDTSTLIFNFPLDEAVCEERWAFSATIEENCACHVWTNGTAVGTVEVADVYVPHFSGPEQCEELGSLMQLADQELWRLECVYPWTAAQPSPSPSRLEVGGTAGIPVEIVEAFGIAFLLASFAKGLFRWDRPHAVVADRGPGAKKGEKGKSMSYVAARAVFSPTDSTSPLSVSPSETALLLIDYQNIAVARLGDAAPSVLGIARQMRDWALCKGMSVYHCLIDTRPGITQPPARNKIAAKWRMYEDKFAAVPGLGFEADVLAPVDPGWEKTVLRTPGLISALESRGLMDELVSRGVKSLMVCGIVTSGCVLSTARAATDQGFIVTVVEDACFDPVPGLHGMLCAHALPMTAHVATAGEIRDAWKVL</sequence>
<keyword evidence="6" id="KW-1185">Reference proteome</keyword>
<dbReference type="Pfam" id="PF00857">
    <property type="entry name" value="Isochorismatase"/>
    <property type="match status" value="1"/>
</dbReference>
<dbReference type="CDD" id="cd00431">
    <property type="entry name" value="cysteine_hydrolases"/>
    <property type="match status" value="1"/>
</dbReference>
<keyword evidence="3" id="KW-0472">Membrane</keyword>
<evidence type="ECO:0000256" key="2">
    <source>
        <dbReference type="ARBA" id="ARBA00022801"/>
    </source>
</evidence>
<dbReference type="OrthoDB" id="1739143at2759"/>
<evidence type="ECO:0000313" key="5">
    <source>
        <dbReference type="EMBL" id="KIW50194.1"/>
    </source>
</evidence>
<reference evidence="5 6" key="1">
    <citation type="submission" date="2015-01" db="EMBL/GenBank/DDBJ databases">
        <title>The Genome Sequence of Exophiala xenobiotica CBS118157.</title>
        <authorList>
            <consortium name="The Broad Institute Genomics Platform"/>
            <person name="Cuomo C."/>
            <person name="de Hoog S."/>
            <person name="Gorbushina A."/>
            <person name="Stielow B."/>
            <person name="Teixiera M."/>
            <person name="Abouelleil A."/>
            <person name="Chapman S.B."/>
            <person name="Priest M."/>
            <person name="Young S.K."/>
            <person name="Wortman J."/>
            <person name="Nusbaum C."/>
            <person name="Birren B."/>
        </authorList>
    </citation>
    <scope>NUCLEOTIDE SEQUENCE [LARGE SCALE GENOMIC DNA]</scope>
    <source>
        <strain evidence="5 6">CBS 118157</strain>
    </source>
</reference>
<dbReference type="HOGENOM" id="CLU_577513_0_0_1"/>
<dbReference type="AlphaFoldDB" id="A0A0D2EQZ7"/>
<evidence type="ECO:0000259" key="4">
    <source>
        <dbReference type="Pfam" id="PF00857"/>
    </source>
</evidence>
<feature type="domain" description="Isochorismatase-like" evidence="4">
    <location>
        <begin position="284"/>
        <end position="463"/>
    </location>
</feature>
<evidence type="ECO:0000256" key="1">
    <source>
        <dbReference type="ARBA" id="ARBA00006336"/>
    </source>
</evidence>
<dbReference type="InterPro" id="IPR036380">
    <property type="entry name" value="Isochorismatase-like_sf"/>
</dbReference>
<organism evidence="5 6">
    <name type="scientific">Exophiala xenobiotica</name>
    <dbReference type="NCBI Taxonomy" id="348802"/>
    <lineage>
        <taxon>Eukaryota</taxon>
        <taxon>Fungi</taxon>
        <taxon>Dikarya</taxon>
        <taxon>Ascomycota</taxon>
        <taxon>Pezizomycotina</taxon>
        <taxon>Eurotiomycetes</taxon>
        <taxon>Chaetothyriomycetidae</taxon>
        <taxon>Chaetothyriales</taxon>
        <taxon>Herpotrichiellaceae</taxon>
        <taxon>Exophiala</taxon>
    </lineage>
</organism>
<gene>
    <name evidence="5" type="ORF">PV05_11807</name>
</gene>
<dbReference type="Gene3D" id="3.40.50.850">
    <property type="entry name" value="Isochorismatase-like"/>
    <property type="match status" value="1"/>
</dbReference>
<comment type="similarity">
    <text evidence="1">Belongs to the isochorismatase family.</text>
</comment>
<keyword evidence="3" id="KW-0812">Transmembrane</keyword>
<protein>
    <recommendedName>
        <fullName evidence="4">Isochorismatase-like domain-containing protein</fullName>
    </recommendedName>
</protein>
<dbReference type="InterPro" id="IPR000868">
    <property type="entry name" value="Isochorismatase-like_dom"/>
</dbReference>
<keyword evidence="3" id="KW-1133">Transmembrane helix</keyword>
<dbReference type="RefSeq" id="XP_013310778.1">
    <property type="nucleotide sequence ID" value="XM_013455324.1"/>
</dbReference>
<dbReference type="GO" id="GO:0016787">
    <property type="term" value="F:hydrolase activity"/>
    <property type="evidence" value="ECO:0007669"/>
    <property type="project" value="UniProtKB-KW"/>
</dbReference>
<dbReference type="EMBL" id="KN847323">
    <property type="protein sequence ID" value="KIW50194.1"/>
    <property type="molecule type" value="Genomic_DNA"/>
</dbReference>
<accession>A0A0D2EQZ7</accession>
<dbReference type="InterPro" id="IPR050272">
    <property type="entry name" value="Isochorismatase-like_hydrls"/>
</dbReference>
<dbReference type="PANTHER" id="PTHR43540">
    <property type="entry name" value="PEROXYUREIDOACRYLATE/UREIDOACRYLATE AMIDOHYDROLASE-RELATED"/>
    <property type="match status" value="1"/>
</dbReference>
<dbReference type="PANTHER" id="PTHR43540:SF1">
    <property type="entry name" value="ISOCHORISMATASE HYDROLASE"/>
    <property type="match status" value="1"/>
</dbReference>
<dbReference type="GeneID" id="25333715"/>
<keyword evidence="2" id="KW-0378">Hydrolase</keyword>
<proteinExistence type="inferred from homology"/>
<feature type="transmembrane region" description="Helical" evidence="3">
    <location>
        <begin position="7"/>
        <end position="25"/>
    </location>
</feature>
<evidence type="ECO:0000256" key="3">
    <source>
        <dbReference type="SAM" id="Phobius"/>
    </source>
</evidence>
<dbReference type="SUPFAM" id="SSF52499">
    <property type="entry name" value="Isochorismatase-like hydrolases"/>
    <property type="match status" value="1"/>
</dbReference>
<name>A0A0D2EQZ7_9EURO</name>
<dbReference type="Proteomes" id="UP000054342">
    <property type="component" value="Unassembled WGS sequence"/>
</dbReference>
<evidence type="ECO:0000313" key="6">
    <source>
        <dbReference type="Proteomes" id="UP000054342"/>
    </source>
</evidence>